<dbReference type="AlphaFoldDB" id="A0A3L6E2J1"/>
<accession>A0A3L6E2J1</accession>
<protein>
    <submittedName>
        <fullName evidence="2">Uncharacterized protein</fullName>
    </submittedName>
</protein>
<evidence type="ECO:0000256" key="1">
    <source>
        <dbReference type="SAM" id="MobiDB-lite"/>
    </source>
</evidence>
<reference evidence="2" key="1">
    <citation type="journal article" date="2018" name="Nat. Genet.">
        <title>Extensive intraspecific gene order and gene structural variations between Mo17 and other maize genomes.</title>
        <authorList>
            <person name="Sun S."/>
            <person name="Zhou Y."/>
            <person name="Chen J."/>
            <person name="Shi J."/>
            <person name="Zhao H."/>
            <person name="Zhao H."/>
            <person name="Song W."/>
            <person name="Zhang M."/>
            <person name="Cui Y."/>
            <person name="Dong X."/>
            <person name="Liu H."/>
            <person name="Ma X."/>
            <person name="Jiao Y."/>
            <person name="Wang B."/>
            <person name="Wei X."/>
            <person name="Stein J.C."/>
            <person name="Glaubitz J.C."/>
            <person name="Lu F."/>
            <person name="Yu G."/>
            <person name="Liang C."/>
            <person name="Fengler K."/>
            <person name="Li B."/>
            <person name="Rafalski A."/>
            <person name="Schnable P.S."/>
            <person name="Ware D.H."/>
            <person name="Buckler E.S."/>
            <person name="Lai J."/>
        </authorList>
    </citation>
    <scope>NUCLEOTIDE SEQUENCE [LARGE SCALE GENOMIC DNA]</scope>
    <source>
        <tissue evidence="2">Seedling</tissue>
    </source>
</reference>
<feature type="compositionally biased region" description="Basic and acidic residues" evidence="1">
    <location>
        <begin position="126"/>
        <end position="136"/>
    </location>
</feature>
<name>A0A3L6E2J1_MAIZE</name>
<feature type="compositionally biased region" description="Basic and acidic residues" evidence="1">
    <location>
        <begin position="70"/>
        <end position="103"/>
    </location>
</feature>
<sequence length="162" mass="18050">MDGDECWQESSKGGLTFLEPRARKLEVRRADQPPKRGVENSRRTLTPGEQSARHRELEAVLHVDGGYQDQQHEGEEEGAIHDGEGTRRSELGHAGGDRPEHRSRNGSGDTGHGEVGRCGKKQGRPRRTESRPLELEEKMTWSKNLGSMTVGAEKMLRKASTK</sequence>
<gene>
    <name evidence="2" type="ORF">Zm00014a_036210</name>
</gene>
<organism evidence="2">
    <name type="scientific">Zea mays</name>
    <name type="common">Maize</name>
    <dbReference type="NCBI Taxonomy" id="4577"/>
    <lineage>
        <taxon>Eukaryota</taxon>
        <taxon>Viridiplantae</taxon>
        <taxon>Streptophyta</taxon>
        <taxon>Embryophyta</taxon>
        <taxon>Tracheophyta</taxon>
        <taxon>Spermatophyta</taxon>
        <taxon>Magnoliopsida</taxon>
        <taxon>Liliopsida</taxon>
        <taxon>Poales</taxon>
        <taxon>Poaceae</taxon>
        <taxon>PACMAD clade</taxon>
        <taxon>Panicoideae</taxon>
        <taxon>Andropogonodae</taxon>
        <taxon>Andropogoneae</taxon>
        <taxon>Tripsacinae</taxon>
        <taxon>Zea</taxon>
    </lineage>
</organism>
<feature type="compositionally biased region" description="Basic and acidic residues" evidence="1">
    <location>
        <begin position="20"/>
        <end position="42"/>
    </location>
</feature>
<dbReference type="EMBL" id="NCVQ01000008">
    <property type="protein sequence ID" value="PWZ15066.1"/>
    <property type="molecule type" value="Genomic_DNA"/>
</dbReference>
<proteinExistence type="predicted"/>
<feature type="region of interest" description="Disordered" evidence="1">
    <location>
        <begin position="1"/>
        <end position="136"/>
    </location>
</feature>
<dbReference type="Proteomes" id="UP000251960">
    <property type="component" value="Chromosome 7"/>
</dbReference>
<comment type="caution">
    <text evidence="2">The sequence shown here is derived from an EMBL/GenBank/DDBJ whole genome shotgun (WGS) entry which is preliminary data.</text>
</comment>
<evidence type="ECO:0000313" key="2">
    <source>
        <dbReference type="EMBL" id="PWZ15066.1"/>
    </source>
</evidence>
<feature type="compositionally biased region" description="Basic and acidic residues" evidence="1">
    <location>
        <begin position="51"/>
        <end position="61"/>
    </location>
</feature>